<evidence type="ECO:0000256" key="8">
    <source>
        <dbReference type="SAM" id="SignalP"/>
    </source>
</evidence>
<name>A0ABD2ZRS3_9GENT</name>
<keyword evidence="8" id="KW-0732">Signal</keyword>
<comment type="subcellular location">
    <subcellularLocation>
        <location evidence="1">Membrane</location>
        <topology evidence="1">Multi-pass membrane protein</topology>
    </subcellularLocation>
</comment>
<keyword evidence="2" id="KW-0813">Transport</keyword>
<feature type="transmembrane region" description="Helical" evidence="7">
    <location>
        <begin position="280"/>
        <end position="300"/>
    </location>
</feature>
<dbReference type="PANTHER" id="PTHR23504:SF108">
    <property type="entry name" value="OS11G0151500 PROTEIN"/>
    <property type="match status" value="1"/>
</dbReference>
<feature type="transmembrane region" description="Helical" evidence="7">
    <location>
        <begin position="333"/>
        <end position="353"/>
    </location>
</feature>
<feature type="transmembrane region" description="Helical" evidence="7">
    <location>
        <begin position="307"/>
        <end position="327"/>
    </location>
</feature>
<evidence type="ECO:0000256" key="5">
    <source>
        <dbReference type="ARBA" id="ARBA00023136"/>
    </source>
</evidence>
<sequence length="444" mass="48562">MVGMGCWKNKREVKLLVHLMLPLCVHFVAEEMTKSVLVDVTTGALCPGQSTCQEAIYLNGLQQTTVGILKMVVLPVLGQLSDDYGRKPLLLFTFSTDIVPFILLAINRSKDFVYAYYVLRIISLTFSQGSIHCITAAYVADVVDDNKKAAGFGWMMGLISASRVLGNVLARFLPGDYFFKVAIALLIFCPVYMKLFLAETVTPAPKVEQCLPYFKKACKIVQEQYNSMRYAANVVISSPILKCISLALFFYELGMSGIDGTLLYYLKAGFGFDKNQFSEILMVVDLGSIISQLLVLPIITPLVGEKLILCAAFLSSAVYGLLYGLAWAPWVTYFAASFGVINVLFKPSSFALISKASSSTNQGKAQGFILAVQSFSSLLSPLAMTPLTNLFLSSNAPFNCKGFSFICASLSVVIALCFAWKLRPNASEETLDIDAENIEAPLLS</sequence>
<evidence type="ECO:0000256" key="4">
    <source>
        <dbReference type="ARBA" id="ARBA00022989"/>
    </source>
</evidence>
<proteinExistence type="inferred from homology"/>
<reference evidence="9 10" key="1">
    <citation type="submission" date="2024-11" db="EMBL/GenBank/DDBJ databases">
        <title>A near-complete genome assembly of Cinchona calisaya.</title>
        <authorList>
            <person name="Lian D.C."/>
            <person name="Zhao X.W."/>
            <person name="Wei L."/>
        </authorList>
    </citation>
    <scope>NUCLEOTIDE SEQUENCE [LARGE SCALE GENOMIC DNA]</scope>
    <source>
        <tissue evidence="9">Nenye</tissue>
    </source>
</reference>
<dbReference type="GO" id="GO:0016020">
    <property type="term" value="C:membrane"/>
    <property type="evidence" value="ECO:0007669"/>
    <property type="project" value="UniProtKB-SubCell"/>
</dbReference>
<keyword evidence="4 7" id="KW-1133">Transmembrane helix</keyword>
<dbReference type="Proteomes" id="UP001630127">
    <property type="component" value="Unassembled WGS sequence"/>
</dbReference>
<feature type="transmembrane region" description="Helical" evidence="7">
    <location>
        <begin position="365"/>
        <end position="383"/>
    </location>
</feature>
<keyword evidence="10" id="KW-1185">Reference proteome</keyword>
<keyword evidence="3 7" id="KW-0812">Transmembrane</keyword>
<organism evidence="9 10">
    <name type="scientific">Cinchona calisaya</name>
    <dbReference type="NCBI Taxonomy" id="153742"/>
    <lineage>
        <taxon>Eukaryota</taxon>
        <taxon>Viridiplantae</taxon>
        <taxon>Streptophyta</taxon>
        <taxon>Embryophyta</taxon>
        <taxon>Tracheophyta</taxon>
        <taxon>Spermatophyta</taxon>
        <taxon>Magnoliopsida</taxon>
        <taxon>eudicotyledons</taxon>
        <taxon>Gunneridae</taxon>
        <taxon>Pentapetalae</taxon>
        <taxon>asterids</taxon>
        <taxon>lamiids</taxon>
        <taxon>Gentianales</taxon>
        <taxon>Rubiaceae</taxon>
        <taxon>Cinchonoideae</taxon>
        <taxon>Cinchoneae</taxon>
        <taxon>Cinchona</taxon>
    </lineage>
</organism>
<feature type="transmembrane region" description="Helical" evidence="7">
    <location>
        <begin position="89"/>
        <end position="106"/>
    </location>
</feature>
<evidence type="ECO:0000256" key="6">
    <source>
        <dbReference type="ARBA" id="ARBA00044504"/>
    </source>
</evidence>
<dbReference type="PRINTS" id="PR01035">
    <property type="entry name" value="TCRTETA"/>
</dbReference>
<comment type="similarity">
    <text evidence="6">Belongs to the major facilitator superfamily. Phosphate:H(+) symporter (TC 2.A.1.9) family.</text>
</comment>
<evidence type="ECO:0008006" key="11">
    <source>
        <dbReference type="Google" id="ProtNLM"/>
    </source>
</evidence>
<evidence type="ECO:0000313" key="9">
    <source>
        <dbReference type="EMBL" id="KAL3520875.1"/>
    </source>
</evidence>
<dbReference type="InterPro" id="IPR011701">
    <property type="entry name" value="MFS"/>
</dbReference>
<dbReference type="CDD" id="cd17330">
    <property type="entry name" value="MFS_SLC46_TetA_like"/>
    <property type="match status" value="1"/>
</dbReference>
<evidence type="ECO:0000313" key="10">
    <source>
        <dbReference type="Proteomes" id="UP001630127"/>
    </source>
</evidence>
<comment type="caution">
    <text evidence="9">The sequence shown here is derived from an EMBL/GenBank/DDBJ whole genome shotgun (WGS) entry which is preliminary data.</text>
</comment>
<feature type="chain" id="PRO_5044877038" description="Major facilitator superfamily (MFS) profile domain-containing protein" evidence="8">
    <location>
        <begin position="31"/>
        <end position="444"/>
    </location>
</feature>
<gene>
    <name evidence="9" type="ORF">ACH5RR_019024</name>
</gene>
<evidence type="ECO:0000256" key="7">
    <source>
        <dbReference type="SAM" id="Phobius"/>
    </source>
</evidence>
<evidence type="ECO:0000256" key="3">
    <source>
        <dbReference type="ARBA" id="ARBA00022692"/>
    </source>
</evidence>
<accession>A0ABD2ZRS3</accession>
<evidence type="ECO:0000256" key="1">
    <source>
        <dbReference type="ARBA" id="ARBA00004141"/>
    </source>
</evidence>
<evidence type="ECO:0000256" key="2">
    <source>
        <dbReference type="ARBA" id="ARBA00022448"/>
    </source>
</evidence>
<dbReference type="PANTHER" id="PTHR23504">
    <property type="entry name" value="MAJOR FACILITATOR SUPERFAMILY DOMAIN-CONTAINING PROTEIN 10"/>
    <property type="match status" value="1"/>
</dbReference>
<dbReference type="InterPro" id="IPR001958">
    <property type="entry name" value="Tet-R_TetA/multi-R_MdtG-like"/>
</dbReference>
<feature type="signal peptide" evidence="8">
    <location>
        <begin position="1"/>
        <end position="30"/>
    </location>
</feature>
<feature type="transmembrane region" description="Helical" evidence="7">
    <location>
        <begin position="177"/>
        <end position="197"/>
    </location>
</feature>
<keyword evidence="5 7" id="KW-0472">Membrane</keyword>
<dbReference type="Gene3D" id="1.20.1250.20">
    <property type="entry name" value="MFS general substrate transporter like domains"/>
    <property type="match status" value="1"/>
</dbReference>
<dbReference type="Pfam" id="PF07690">
    <property type="entry name" value="MFS_1"/>
    <property type="match status" value="1"/>
</dbReference>
<feature type="transmembrane region" description="Helical" evidence="7">
    <location>
        <begin position="403"/>
        <end position="422"/>
    </location>
</feature>
<dbReference type="EMBL" id="JBJUIK010000008">
    <property type="protein sequence ID" value="KAL3520875.1"/>
    <property type="molecule type" value="Genomic_DNA"/>
</dbReference>
<feature type="transmembrane region" description="Helical" evidence="7">
    <location>
        <begin position="118"/>
        <end position="140"/>
    </location>
</feature>
<dbReference type="SUPFAM" id="SSF103473">
    <property type="entry name" value="MFS general substrate transporter"/>
    <property type="match status" value="1"/>
</dbReference>
<dbReference type="AlphaFoldDB" id="A0ABD2ZRS3"/>
<protein>
    <recommendedName>
        <fullName evidence="11">Major facilitator superfamily (MFS) profile domain-containing protein</fullName>
    </recommendedName>
</protein>
<dbReference type="InterPro" id="IPR036259">
    <property type="entry name" value="MFS_trans_sf"/>
</dbReference>
<feature type="transmembrane region" description="Helical" evidence="7">
    <location>
        <begin position="152"/>
        <end position="170"/>
    </location>
</feature>